<dbReference type="Gramene" id="FCD_00006707-RA">
    <property type="protein sequence ID" value="FCD_00006707-RA:cds"/>
    <property type="gene ID" value="FCD_00006707"/>
</dbReference>
<evidence type="ECO:0000313" key="2">
    <source>
        <dbReference type="EMBL" id="GMN32625.1"/>
    </source>
</evidence>
<name>A0AA87ZIF3_FICCA</name>
<organism evidence="2 3">
    <name type="scientific">Ficus carica</name>
    <name type="common">Common fig</name>
    <dbReference type="NCBI Taxonomy" id="3494"/>
    <lineage>
        <taxon>Eukaryota</taxon>
        <taxon>Viridiplantae</taxon>
        <taxon>Streptophyta</taxon>
        <taxon>Embryophyta</taxon>
        <taxon>Tracheophyta</taxon>
        <taxon>Spermatophyta</taxon>
        <taxon>Magnoliopsida</taxon>
        <taxon>eudicotyledons</taxon>
        <taxon>Gunneridae</taxon>
        <taxon>Pentapetalae</taxon>
        <taxon>rosids</taxon>
        <taxon>fabids</taxon>
        <taxon>Rosales</taxon>
        <taxon>Moraceae</taxon>
        <taxon>Ficeae</taxon>
        <taxon>Ficus</taxon>
    </lineage>
</organism>
<feature type="region of interest" description="Disordered" evidence="1">
    <location>
        <begin position="20"/>
        <end position="62"/>
    </location>
</feature>
<protein>
    <submittedName>
        <fullName evidence="2">Uncharacterized protein</fullName>
    </submittedName>
</protein>
<comment type="caution">
    <text evidence="2">The sequence shown here is derived from an EMBL/GenBank/DDBJ whole genome shotgun (WGS) entry which is preliminary data.</text>
</comment>
<gene>
    <name evidence="2" type="ORF">TIFTF001_003767</name>
</gene>
<reference evidence="2" key="1">
    <citation type="submission" date="2023-07" db="EMBL/GenBank/DDBJ databases">
        <title>draft genome sequence of fig (Ficus carica).</title>
        <authorList>
            <person name="Takahashi T."/>
            <person name="Nishimura K."/>
        </authorList>
    </citation>
    <scope>NUCLEOTIDE SEQUENCE</scope>
</reference>
<accession>A0AA87ZIF3</accession>
<keyword evidence="3" id="KW-1185">Reference proteome</keyword>
<proteinExistence type="predicted"/>
<dbReference type="EMBL" id="BTGU01000003">
    <property type="protein sequence ID" value="GMN32625.1"/>
    <property type="molecule type" value="Genomic_DNA"/>
</dbReference>
<dbReference type="AlphaFoldDB" id="A0AA87ZIF3"/>
<sequence length="75" mass="7812">MPKGPPLPSRGAQFMQYCLSQKPTPPGLETPSLGPPTGECNGGPMENRGKKGESVGGRDGGCPFLYHPLISSNNS</sequence>
<evidence type="ECO:0000313" key="3">
    <source>
        <dbReference type="Proteomes" id="UP001187192"/>
    </source>
</evidence>
<dbReference type="Proteomes" id="UP001187192">
    <property type="component" value="Unassembled WGS sequence"/>
</dbReference>
<evidence type="ECO:0000256" key="1">
    <source>
        <dbReference type="SAM" id="MobiDB-lite"/>
    </source>
</evidence>